<dbReference type="PANTHER" id="PTHR33392">
    <property type="entry name" value="POLYISOPRENYL-TEICHOIC ACID--PEPTIDOGLYCAN TEICHOIC ACID TRANSFERASE TAGU"/>
    <property type="match status" value="1"/>
</dbReference>
<evidence type="ECO:0000256" key="3">
    <source>
        <dbReference type="ARBA" id="ARBA00022968"/>
    </source>
</evidence>
<dbReference type="NCBIfam" id="TIGR00350">
    <property type="entry name" value="lytR_cpsA_psr"/>
    <property type="match status" value="1"/>
</dbReference>
<name>W4VNP5_9BACI</name>
<dbReference type="eggNOG" id="COG1316">
    <property type="taxonomic scope" value="Bacteria"/>
</dbReference>
<dbReference type="EMBL" id="BAVS01000032">
    <property type="protein sequence ID" value="GAE94837.1"/>
    <property type="molecule type" value="Genomic_DNA"/>
</dbReference>
<feature type="domain" description="Cell envelope-related transcriptional attenuator" evidence="5">
    <location>
        <begin position="2"/>
        <end position="101"/>
    </location>
</feature>
<dbReference type="Proteomes" id="UP000019102">
    <property type="component" value="Unassembled WGS sequence"/>
</dbReference>
<dbReference type="InterPro" id="IPR004474">
    <property type="entry name" value="LytR_CpsA_psr"/>
</dbReference>
<accession>W4VNP5</accession>
<evidence type="ECO:0000256" key="1">
    <source>
        <dbReference type="ARBA" id="ARBA00006068"/>
    </source>
</evidence>
<sequence>MLTVKKVEELLNIPIDEYAMVNFDGFRKIVDALGGVTVDIKEAFSEKNFYTNDRIDFEEGVSKLDGEEALAFVRMRQREVNAIYSCEERQQQFIQAAIDEAISAGTLFKVGEISSILVENISTSLSPNEIYQLQRSYSSMNTSDINKYKVEGSDQRINGTYYFIPTDEGLSTVIGQLKEELGMETFSQQMNHKHSLNRYIQPTSLDMCWCRRDK</sequence>
<evidence type="ECO:0000313" key="7">
    <source>
        <dbReference type="Proteomes" id="UP000019102"/>
    </source>
</evidence>
<comment type="similarity">
    <text evidence="1">Belongs to the LytR/CpsA/Psr (LCP) family.</text>
</comment>
<evidence type="ECO:0000256" key="4">
    <source>
        <dbReference type="ARBA" id="ARBA00022989"/>
    </source>
</evidence>
<keyword evidence="7" id="KW-1185">Reference proteome</keyword>
<dbReference type="Gene3D" id="3.40.630.190">
    <property type="entry name" value="LCP protein"/>
    <property type="match status" value="1"/>
</dbReference>
<evidence type="ECO:0000313" key="6">
    <source>
        <dbReference type="EMBL" id="GAE94837.1"/>
    </source>
</evidence>
<keyword evidence="3" id="KW-0735">Signal-anchor</keyword>
<evidence type="ECO:0000259" key="5">
    <source>
        <dbReference type="Pfam" id="PF03816"/>
    </source>
</evidence>
<dbReference type="PANTHER" id="PTHR33392:SF6">
    <property type="entry name" value="POLYISOPRENYL-TEICHOIC ACID--PEPTIDOGLYCAN TEICHOIC ACID TRANSFERASE TAGU"/>
    <property type="match status" value="1"/>
</dbReference>
<dbReference type="STRING" id="1298598.JCM21714_4031"/>
<dbReference type="OrthoDB" id="27330at2"/>
<reference evidence="6 7" key="1">
    <citation type="journal article" date="2014" name="Genome Announc.">
        <title>Draft Genome Sequence of the Boron-Tolerant and Moderately Halotolerant Bacterium Gracilibacillus boraciitolerans JCM 21714T.</title>
        <authorList>
            <person name="Ahmed I."/>
            <person name="Oshima K."/>
            <person name="Suda W."/>
            <person name="Kitamura K."/>
            <person name="Iida T."/>
            <person name="Ohmori Y."/>
            <person name="Fujiwara T."/>
            <person name="Hattori M."/>
            <person name="Ohkuma M."/>
        </authorList>
    </citation>
    <scope>NUCLEOTIDE SEQUENCE [LARGE SCALE GENOMIC DNA]</scope>
    <source>
        <strain evidence="6 7">JCM 21714</strain>
    </source>
</reference>
<keyword evidence="4" id="KW-0472">Membrane</keyword>
<gene>
    <name evidence="6" type="ORF">JCM21714_4031</name>
</gene>
<proteinExistence type="inferred from homology"/>
<keyword evidence="2" id="KW-0812">Transmembrane</keyword>
<dbReference type="AlphaFoldDB" id="W4VNP5"/>
<organism evidence="6 7">
    <name type="scientific">Gracilibacillus boraciitolerans JCM 21714</name>
    <dbReference type="NCBI Taxonomy" id="1298598"/>
    <lineage>
        <taxon>Bacteria</taxon>
        <taxon>Bacillati</taxon>
        <taxon>Bacillota</taxon>
        <taxon>Bacilli</taxon>
        <taxon>Bacillales</taxon>
        <taxon>Bacillaceae</taxon>
        <taxon>Gracilibacillus</taxon>
    </lineage>
</organism>
<comment type="caution">
    <text evidence="6">The sequence shown here is derived from an EMBL/GenBank/DDBJ whole genome shotgun (WGS) entry which is preliminary data.</text>
</comment>
<keyword evidence="4" id="KW-1133">Transmembrane helix</keyword>
<dbReference type="InterPro" id="IPR050922">
    <property type="entry name" value="LytR/CpsA/Psr_CW_biosynth"/>
</dbReference>
<dbReference type="GO" id="GO:0071555">
    <property type="term" value="P:cell wall organization"/>
    <property type="evidence" value="ECO:0007669"/>
    <property type="project" value="UniProtKB-KW"/>
</dbReference>
<protein>
    <submittedName>
        <fullName evidence="6">Cell envelope-associated transcriptional attenuator LytR-CpsA-Psr</fullName>
    </submittedName>
</protein>
<dbReference type="Pfam" id="PF03816">
    <property type="entry name" value="LytR_cpsA_psr"/>
    <property type="match status" value="1"/>
</dbReference>
<evidence type="ECO:0000256" key="2">
    <source>
        <dbReference type="ARBA" id="ARBA00022692"/>
    </source>
</evidence>